<comment type="caution">
    <text evidence="1">The sequence shown here is derived from an EMBL/GenBank/DDBJ whole genome shotgun (WGS) entry which is preliminary data.</text>
</comment>
<evidence type="ECO:0000313" key="1">
    <source>
        <dbReference type="EMBL" id="GAT27522.1"/>
    </source>
</evidence>
<dbReference type="EMBL" id="BCWF01000021">
    <property type="protein sequence ID" value="GAT27522.1"/>
    <property type="molecule type" value="Genomic_DNA"/>
</dbReference>
<evidence type="ECO:0000313" key="2">
    <source>
        <dbReference type="Proteomes" id="UP000075230"/>
    </source>
</evidence>
<reference evidence="2" key="2">
    <citation type="submission" date="2016-02" db="EMBL/GenBank/DDBJ databases">
        <title>Genome sequencing of Aspergillus luchuensis NBRC 4314.</title>
        <authorList>
            <person name="Yamada O."/>
        </authorList>
    </citation>
    <scope>NUCLEOTIDE SEQUENCE [LARGE SCALE GENOMIC DNA]</scope>
    <source>
        <strain evidence="2">RIB 2604</strain>
    </source>
</reference>
<gene>
    <name evidence="1" type="ORF">RIB2604_02112160</name>
</gene>
<reference evidence="1 2" key="1">
    <citation type="journal article" date="2016" name="DNA Res.">
        <title>Genome sequence of Aspergillus luchuensis NBRC 4314.</title>
        <authorList>
            <person name="Yamada O."/>
            <person name="Machida M."/>
            <person name="Hosoyama A."/>
            <person name="Goto M."/>
            <person name="Takahashi T."/>
            <person name="Futagami T."/>
            <person name="Yamagata Y."/>
            <person name="Takeuchi M."/>
            <person name="Kobayashi T."/>
            <person name="Koike H."/>
            <person name="Abe K."/>
            <person name="Asai K."/>
            <person name="Arita M."/>
            <person name="Fujita N."/>
            <person name="Fukuda K."/>
            <person name="Higa K."/>
            <person name="Horikawa H."/>
            <person name="Ishikawa T."/>
            <person name="Jinno K."/>
            <person name="Kato Y."/>
            <person name="Kirimura K."/>
            <person name="Mizutani O."/>
            <person name="Nakasone K."/>
            <person name="Sano M."/>
            <person name="Shiraishi Y."/>
            <person name="Tsukahara M."/>
            <person name="Gomi K."/>
        </authorList>
    </citation>
    <scope>NUCLEOTIDE SEQUENCE [LARGE SCALE GENOMIC DNA]</scope>
    <source>
        <strain evidence="1 2">RIB 2604</strain>
    </source>
</reference>
<keyword evidence="1" id="KW-0645">Protease</keyword>
<dbReference type="GO" id="GO:0008237">
    <property type="term" value="F:metallopeptidase activity"/>
    <property type="evidence" value="ECO:0007669"/>
    <property type="project" value="UniProtKB-KW"/>
</dbReference>
<accession>A0A146FQS8</accession>
<name>A0A146FQS8_ASPKA</name>
<organism evidence="1 2">
    <name type="scientific">Aspergillus kawachii</name>
    <name type="common">White koji mold</name>
    <name type="synonym">Aspergillus awamori var. kawachi</name>
    <dbReference type="NCBI Taxonomy" id="1069201"/>
    <lineage>
        <taxon>Eukaryota</taxon>
        <taxon>Fungi</taxon>
        <taxon>Dikarya</taxon>
        <taxon>Ascomycota</taxon>
        <taxon>Pezizomycotina</taxon>
        <taxon>Eurotiomycetes</taxon>
        <taxon>Eurotiomycetidae</taxon>
        <taxon>Eurotiales</taxon>
        <taxon>Aspergillaceae</taxon>
        <taxon>Aspergillus</taxon>
        <taxon>Aspergillus subgen. Circumdati</taxon>
    </lineage>
</organism>
<dbReference type="GO" id="GO:0006508">
    <property type="term" value="P:proteolysis"/>
    <property type="evidence" value="ECO:0007669"/>
    <property type="project" value="UniProtKB-KW"/>
</dbReference>
<protein>
    <submittedName>
        <fullName evidence="1">Metalloprotease m41 ftsh</fullName>
    </submittedName>
</protein>
<keyword evidence="1" id="KW-0378">Hydrolase</keyword>
<sequence>MSWGYTSQKVETGTLDIAESVPAKSKKALYSRREVLKTPLWRPMDRPSERDSSDRALGAILGLALQAAVLID</sequence>
<keyword evidence="1" id="KW-0482">Metalloprotease</keyword>
<dbReference type="AlphaFoldDB" id="A0A146FQS8"/>
<dbReference type="Proteomes" id="UP000075230">
    <property type="component" value="Unassembled WGS sequence"/>
</dbReference>
<proteinExistence type="predicted"/>